<evidence type="ECO:0000313" key="1">
    <source>
        <dbReference type="EMBL" id="CAG6456332.1"/>
    </source>
</evidence>
<dbReference type="EMBL" id="HBUE01030680">
    <property type="protein sequence ID" value="CAG6456332.1"/>
    <property type="molecule type" value="Transcribed_RNA"/>
</dbReference>
<proteinExistence type="predicted"/>
<sequence>MKNRNVEDKVLKQLPRNAHIVQVGNNPIELWKQRESLLHDHFDLRSKHVFRQSVHLPVIVTVPNVCAARQNNTPSFGDRSHVGLRRLKLVRVAVPRGNSQIVFIGVLKPVLVLHATSDRGGHVEDLFDCVDLVLSGRRREHVDELRRIDCGDVDRVES</sequence>
<organism evidence="1">
    <name type="scientific">Culex pipiens</name>
    <name type="common">House mosquito</name>
    <dbReference type="NCBI Taxonomy" id="7175"/>
    <lineage>
        <taxon>Eukaryota</taxon>
        <taxon>Metazoa</taxon>
        <taxon>Ecdysozoa</taxon>
        <taxon>Arthropoda</taxon>
        <taxon>Hexapoda</taxon>
        <taxon>Insecta</taxon>
        <taxon>Pterygota</taxon>
        <taxon>Neoptera</taxon>
        <taxon>Endopterygota</taxon>
        <taxon>Diptera</taxon>
        <taxon>Nematocera</taxon>
        <taxon>Culicoidea</taxon>
        <taxon>Culicidae</taxon>
        <taxon>Culicinae</taxon>
        <taxon>Culicini</taxon>
        <taxon>Culex</taxon>
        <taxon>Culex</taxon>
    </lineage>
</organism>
<dbReference type="AlphaFoldDB" id="A0A8D8AG07"/>
<protein>
    <submittedName>
        <fullName evidence="1">(northern house mosquito) hypothetical protein</fullName>
    </submittedName>
</protein>
<reference evidence="1" key="1">
    <citation type="submission" date="2021-05" db="EMBL/GenBank/DDBJ databases">
        <authorList>
            <person name="Alioto T."/>
            <person name="Alioto T."/>
            <person name="Gomez Garrido J."/>
        </authorList>
    </citation>
    <scope>NUCLEOTIDE SEQUENCE</scope>
</reference>
<name>A0A8D8AG07_CULPI</name>
<accession>A0A8D8AG07</accession>